<evidence type="ECO:0000256" key="2">
    <source>
        <dbReference type="ARBA" id="ARBA00023008"/>
    </source>
</evidence>
<dbReference type="Pfam" id="PF00127">
    <property type="entry name" value="Copper-bind"/>
    <property type="match status" value="1"/>
</dbReference>
<dbReference type="InterPro" id="IPR011041">
    <property type="entry name" value="Quinoprot_gluc/sorb_DH_b-prop"/>
</dbReference>
<dbReference type="SUPFAM" id="SSF49503">
    <property type="entry name" value="Cupredoxins"/>
    <property type="match status" value="1"/>
</dbReference>
<dbReference type="Pfam" id="PF07995">
    <property type="entry name" value="GSDH"/>
    <property type="match status" value="1"/>
</dbReference>
<keyword evidence="2" id="KW-0186">Copper</keyword>
<evidence type="ECO:0000259" key="3">
    <source>
        <dbReference type="Pfam" id="PF00127"/>
    </source>
</evidence>
<accession>A0A557SV75</accession>
<dbReference type="InterPro" id="IPR012938">
    <property type="entry name" value="Glc/Sorbosone_DH"/>
</dbReference>
<organism evidence="5 6">
    <name type="scientific">Candidatus Nitrosocosmicus arcticus</name>
    <dbReference type="NCBI Taxonomy" id="2035267"/>
    <lineage>
        <taxon>Archaea</taxon>
        <taxon>Nitrososphaerota</taxon>
        <taxon>Nitrososphaeria</taxon>
        <taxon>Nitrososphaerales</taxon>
        <taxon>Nitrososphaeraceae</taxon>
        <taxon>Candidatus Nitrosocosmicus</taxon>
    </lineage>
</organism>
<name>A0A557SV75_9ARCH</name>
<dbReference type="RefSeq" id="WP_144730653.1">
    <property type="nucleotide sequence ID" value="NZ_ML675583.1"/>
</dbReference>
<dbReference type="GO" id="GO:0009055">
    <property type="term" value="F:electron transfer activity"/>
    <property type="evidence" value="ECO:0007669"/>
    <property type="project" value="InterPro"/>
</dbReference>
<dbReference type="InterPro" id="IPR008972">
    <property type="entry name" value="Cupredoxin"/>
</dbReference>
<dbReference type="SUPFAM" id="SSF50952">
    <property type="entry name" value="Soluble quinoprotein glucose dehydrogenase"/>
    <property type="match status" value="1"/>
</dbReference>
<dbReference type="InterPro" id="IPR000923">
    <property type="entry name" value="BlueCu_1"/>
</dbReference>
<dbReference type="GO" id="GO:0005507">
    <property type="term" value="F:copper ion binding"/>
    <property type="evidence" value="ECO:0007669"/>
    <property type="project" value="InterPro"/>
</dbReference>
<keyword evidence="1" id="KW-0479">Metal-binding</keyword>
<evidence type="ECO:0000313" key="5">
    <source>
        <dbReference type="EMBL" id="TVP40496.1"/>
    </source>
</evidence>
<comment type="caution">
    <text evidence="5">The sequence shown here is derived from an EMBL/GenBank/DDBJ whole genome shotgun (WGS) entry which is preliminary data.</text>
</comment>
<protein>
    <submittedName>
        <fullName evidence="5">Periplasmic quinoprotein glucose/sorbosone dehydrogenase with blue copper domain</fullName>
    </submittedName>
</protein>
<feature type="domain" description="Blue (type 1) copper" evidence="3">
    <location>
        <begin position="465"/>
        <end position="550"/>
    </location>
</feature>
<dbReference type="Gene3D" id="2.120.10.30">
    <property type="entry name" value="TolB, C-terminal domain"/>
    <property type="match status" value="1"/>
</dbReference>
<reference evidence="5 6" key="1">
    <citation type="journal article" date="2019" name="Front. Microbiol.">
        <title>Ammonia Oxidation by the Arctic Terrestrial Thaumarchaeote Candidatus Nitrosocosmicus arcticus Is Stimulated by Increasing Temperatures.</title>
        <authorList>
            <person name="Alves R.J.E."/>
            <person name="Kerou M."/>
            <person name="Zappe A."/>
            <person name="Bittner R."/>
            <person name="Abby S.S."/>
            <person name="Schmidt H.A."/>
            <person name="Pfeifer K."/>
            <person name="Schleper C."/>
        </authorList>
    </citation>
    <scope>NUCLEOTIDE SEQUENCE [LARGE SCALE GENOMIC DNA]</scope>
    <source>
        <strain evidence="5 6">Kfb</strain>
    </source>
</reference>
<dbReference type="PANTHER" id="PTHR19328:SF13">
    <property type="entry name" value="HIPL1 PROTEIN"/>
    <property type="match status" value="1"/>
</dbReference>
<dbReference type="AlphaFoldDB" id="A0A557SV75"/>
<evidence type="ECO:0000313" key="6">
    <source>
        <dbReference type="Proteomes" id="UP000315289"/>
    </source>
</evidence>
<dbReference type="PANTHER" id="PTHR19328">
    <property type="entry name" value="HEDGEHOG-INTERACTING PROTEIN"/>
    <property type="match status" value="1"/>
</dbReference>
<evidence type="ECO:0000259" key="4">
    <source>
        <dbReference type="Pfam" id="PF07995"/>
    </source>
</evidence>
<sequence length="550" mass="59354">MYNIKLLLYFFTIILILFSSSYSSVYFSYGAYSKAQPSPDGSTINDDSLTVEKVTSDLTFPTSMTFVGNNDLLVTEKNTGRVMRVLDGQVQANPLLDLSVAAKIERGLLGIAASTHLDGKTFVFLSYTESGNNEDGSDVSNNVDPLGNRLYRYQYVDGKLIDPVLLLDLTAIPNNLNRTDHNGGKVTIGPDNNVYMIMGEVGGHRTQAQNIGNGPAPNGLGGVLRITQDGGLVDDEPIFGADLPLGVYYAMGIRNSFGIDFDPLTGNLWDTENGPTAGDEINLVFPGFNSGWSLIQGFSNDDLLGNGATPSDLVSFGNGKYAEPKFAWHIPIGPTALKFLNSDKLGKEYENNMFVGDINNGNLYRFTLNEARDDIDINNTYVGGAAALADKKVDNTFESIPITFGQGFGGITDIQVGPDGYMYVLSFTGDLYKILPTSQSTVPKAQSPLTQSSVVPKDSVLVTINGISGDNSYAPNPITINSGETITWYNADTVSHTTTSGSDGDPDEGQLFDSDAILSKQAFTLKFDNKGTFDYYCVYHPSMVGEIVVN</sequence>
<dbReference type="InterPro" id="IPR011042">
    <property type="entry name" value="6-blade_b-propeller_TolB-like"/>
</dbReference>
<feature type="domain" description="Glucose/Sorbosone dehydrogenase" evidence="4">
    <location>
        <begin position="59"/>
        <end position="426"/>
    </location>
</feature>
<gene>
    <name evidence="5" type="ORF">NARC_70074</name>
</gene>
<dbReference type="OrthoDB" id="6744at2157"/>
<evidence type="ECO:0000256" key="1">
    <source>
        <dbReference type="ARBA" id="ARBA00022723"/>
    </source>
</evidence>
<dbReference type="EMBL" id="VOAH01000007">
    <property type="protein sequence ID" value="TVP40496.1"/>
    <property type="molecule type" value="Genomic_DNA"/>
</dbReference>
<dbReference type="Gene3D" id="2.60.40.420">
    <property type="entry name" value="Cupredoxins - blue copper proteins"/>
    <property type="match status" value="1"/>
</dbReference>
<keyword evidence="6" id="KW-1185">Reference proteome</keyword>
<dbReference type="Proteomes" id="UP000315289">
    <property type="component" value="Unassembled WGS sequence"/>
</dbReference>
<proteinExistence type="predicted"/>